<keyword evidence="5" id="KW-1185">Reference proteome</keyword>
<dbReference type="SUPFAM" id="SSF51735">
    <property type="entry name" value="NAD(P)-binding Rossmann-fold domains"/>
    <property type="match status" value="1"/>
</dbReference>
<sequence length="337" mass="38686">MEDEGKFLRIGIIGASRFGVNQISRLKNEQNLNIDFVVLDKNLNNPKEIINEIPSAEFLSCEKEFFKSATNGIILADYVDLQLKKYQPSFKKATSFFCNANFLSQLEGLEHFLQIAKSKNILVCFNLPFRFTRGFLELNDIVRKGKLGKIHQIDLTYYKNQSDEGTASCKNHTNFFGGFMDTGVHLLDIALKSLNYPEIKYLTAIPYKRGKKIEKQNPFCEDYLLLTCITANGTLINLRCSRNLPRTRKRTIEADYHGEKGDLRLRNHDKSEHDLIVEEYKNEYLSIVSSPPDVFVDAAIKEWIWSLRAEKGYDKKIAKEMLALAGVVHQIYNQPSP</sequence>
<comment type="similarity">
    <text evidence="1">Belongs to the Gfo/Idh/MocA family.</text>
</comment>
<evidence type="ECO:0000259" key="3">
    <source>
        <dbReference type="Pfam" id="PF22725"/>
    </source>
</evidence>
<evidence type="ECO:0000256" key="1">
    <source>
        <dbReference type="ARBA" id="ARBA00010928"/>
    </source>
</evidence>
<protein>
    <recommendedName>
        <fullName evidence="3">GFO/IDH/MocA-like oxidoreductase domain-containing protein</fullName>
    </recommendedName>
</protein>
<dbReference type="InterPro" id="IPR051317">
    <property type="entry name" value="Gfo/Idh/MocA_oxidoreduct"/>
</dbReference>
<dbReference type="STRING" id="447422.SAMN05660903_02009"/>
<dbReference type="AlphaFoldDB" id="A0A2N0TN88"/>
<dbReference type="OrthoDB" id="9815825at2"/>
<evidence type="ECO:0000256" key="2">
    <source>
        <dbReference type="ARBA" id="ARBA00023002"/>
    </source>
</evidence>
<dbReference type="SUPFAM" id="SSF55347">
    <property type="entry name" value="Glyceraldehyde-3-phosphate dehydrogenase-like, C-terminal domain"/>
    <property type="match status" value="1"/>
</dbReference>
<dbReference type="PANTHER" id="PTHR43708">
    <property type="entry name" value="CONSERVED EXPRESSED OXIDOREDUCTASE (EUROFUNG)"/>
    <property type="match status" value="1"/>
</dbReference>
<evidence type="ECO:0000313" key="4">
    <source>
        <dbReference type="EMBL" id="PKD16203.1"/>
    </source>
</evidence>
<dbReference type="InterPro" id="IPR055170">
    <property type="entry name" value="GFO_IDH_MocA-like_dom"/>
</dbReference>
<keyword evidence="2" id="KW-0560">Oxidoreductase</keyword>
<dbReference type="EMBL" id="LKTS01000047">
    <property type="protein sequence ID" value="PKD16203.1"/>
    <property type="molecule type" value="Genomic_DNA"/>
</dbReference>
<dbReference type="Pfam" id="PF22725">
    <property type="entry name" value="GFO_IDH_MocA_C3"/>
    <property type="match status" value="1"/>
</dbReference>
<reference evidence="4 5" key="1">
    <citation type="submission" date="2015-10" db="EMBL/GenBank/DDBJ databases">
        <title>Draft genome sequence of Salegentibacter salinarum KCTC 12975.</title>
        <authorList>
            <person name="Lin W."/>
            <person name="Zheng Q."/>
        </authorList>
    </citation>
    <scope>NUCLEOTIDE SEQUENCE [LARGE SCALE GENOMIC DNA]</scope>
    <source>
        <strain evidence="4 5">KCTC 12975</strain>
    </source>
</reference>
<name>A0A2N0TN88_9FLAO</name>
<dbReference type="Proteomes" id="UP000232673">
    <property type="component" value="Unassembled WGS sequence"/>
</dbReference>
<dbReference type="InterPro" id="IPR036291">
    <property type="entry name" value="NAD(P)-bd_dom_sf"/>
</dbReference>
<comment type="caution">
    <text evidence="4">The sequence shown here is derived from an EMBL/GenBank/DDBJ whole genome shotgun (WGS) entry which is preliminary data.</text>
</comment>
<gene>
    <name evidence="4" type="ORF">APR41_10475</name>
</gene>
<proteinExistence type="inferred from homology"/>
<dbReference type="PANTHER" id="PTHR43708:SF5">
    <property type="entry name" value="CONSERVED EXPRESSED OXIDOREDUCTASE (EUROFUNG)-RELATED"/>
    <property type="match status" value="1"/>
</dbReference>
<organism evidence="4 5">
    <name type="scientific">Salegentibacter salinarum</name>
    <dbReference type="NCBI Taxonomy" id="447422"/>
    <lineage>
        <taxon>Bacteria</taxon>
        <taxon>Pseudomonadati</taxon>
        <taxon>Bacteroidota</taxon>
        <taxon>Flavobacteriia</taxon>
        <taxon>Flavobacteriales</taxon>
        <taxon>Flavobacteriaceae</taxon>
        <taxon>Salegentibacter</taxon>
    </lineage>
</organism>
<feature type="domain" description="GFO/IDH/MocA-like oxidoreductase" evidence="3">
    <location>
        <begin position="135"/>
        <end position="263"/>
    </location>
</feature>
<dbReference type="Gene3D" id="3.40.50.720">
    <property type="entry name" value="NAD(P)-binding Rossmann-like Domain"/>
    <property type="match status" value="1"/>
</dbReference>
<accession>A0A2N0TN88</accession>
<dbReference type="Gene3D" id="3.30.360.10">
    <property type="entry name" value="Dihydrodipicolinate Reductase, domain 2"/>
    <property type="match status" value="1"/>
</dbReference>
<dbReference type="RefSeq" id="WP_079713075.1">
    <property type="nucleotide sequence ID" value="NZ_FUZC01000007.1"/>
</dbReference>
<evidence type="ECO:0000313" key="5">
    <source>
        <dbReference type="Proteomes" id="UP000232673"/>
    </source>
</evidence>
<dbReference type="GO" id="GO:0016491">
    <property type="term" value="F:oxidoreductase activity"/>
    <property type="evidence" value="ECO:0007669"/>
    <property type="project" value="UniProtKB-KW"/>
</dbReference>